<reference evidence="12 13" key="1">
    <citation type="journal article" date="2011" name="Genome Res.">
        <title>Phylogeny-wide analysis of social amoeba genomes highlights ancient origins for complex intercellular communication.</title>
        <authorList>
            <person name="Heidel A.J."/>
            <person name="Lawal H.M."/>
            <person name="Felder M."/>
            <person name="Schilde C."/>
            <person name="Helps N.R."/>
            <person name="Tunggal B."/>
            <person name="Rivero F."/>
            <person name="John U."/>
            <person name="Schleicher M."/>
            <person name="Eichinger L."/>
            <person name="Platzer M."/>
            <person name="Noegel A.A."/>
            <person name="Schaap P."/>
            <person name="Gloeckner G."/>
        </authorList>
    </citation>
    <scope>NUCLEOTIDE SEQUENCE [LARGE SCALE GENOMIC DNA]</scope>
    <source>
        <strain evidence="13">ATCC 26659 / Pp 5 / PN500</strain>
    </source>
</reference>
<keyword evidence="4" id="KW-0949">S-adenosyl-L-methionine</keyword>
<evidence type="ECO:0000256" key="7">
    <source>
        <dbReference type="ARBA" id="ARBA00043129"/>
    </source>
</evidence>
<name>D3BTD2_HETP5</name>
<organism evidence="12 13">
    <name type="scientific">Heterostelium pallidum (strain ATCC 26659 / Pp 5 / PN500)</name>
    <name type="common">Cellular slime mold</name>
    <name type="synonym">Polysphondylium pallidum</name>
    <dbReference type="NCBI Taxonomy" id="670386"/>
    <lineage>
        <taxon>Eukaryota</taxon>
        <taxon>Amoebozoa</taxon>
        <taxon>Evosea</taxon>
        <taxon>Eumycetozoa</taxon>
        <taxon>Dictyostelia</taxon>
        <taxon>Acytosteliales</taxon>
        <taxon>Acytosteliaceae</taxon>
        <taxon>Heterostelium</taxon>
    </lineage>
</organism>
<evidence type="ECO:0000313" key="13">
    <source>
        <dbReference type="Proteomes" id="UP000001396"/>
    </source>
</evidence>
<sequence length="249" mass="28102">MTDNQKEQHQQLNYPKSIQVKGTDSEGTIVYKNLNELWSKELVNDNNNDLKWYTSAADYWKSVDATVDGMLGGLSYVSDTDVECSNKFITEMTSLGRGRALDCGAGIGRVTQHLLLPLFEKVDLLEQNPLFLDEAKIIFKDEKRVVNYFAVGLQDFDFKDKNNGEPIKYDYNIAKKGFIMDKQDSSVTRTDEHLRYLFSQADATVTKSILQPNFPKSLFPVRLYAINSTPTTTSTSETSTTTTSETSNV</sequence>
<evidence type="ECO:0000313" key="12">
    <source>
        <dbReference type="EMBL" id="EFA75349.1"/>
    </source>
</evidence>
<evidence type="ECO:0000256" key="10">
    <source>
        <dbReference type="ARBA" id="ARBA00048167"/>
    </source>
</evidence>
<protein>
    <recommendedName>
        <fullName evidence="6">Alpha N-terminal protein methyltransferase 1</fullName>
        <ecNumber evidence="5">2.1.1.244</ecNumber>
    </recommendedName>
    <alternativeName>
        <fullName evidence="7">X-Pro-Lys N-terminal protein methyltransferase 1</fullName>
    </alternativeName>
</protein>
<evidence type="ECO:0000256" key="11">
    <source>
        <dbReference type="SAM" id="MobiDB-lite"/>
    </source>
</evidence>
<dbReference type="RefSeq" id="XP_020427483.1">
    <property type="nucleotide sequence ID" value="XM_020582180.1"/>
</dbReference>
<feature type="region of interest" description="Disordered" evidence="11">
    <location>
        <begin position="230"/>
        <end position="249"/>
    </location>
</feature>
<dbReference type="AlphaFoldDB" id="D3BTD2"/>
<dbReference type="PANTHER" id="PTHR12753">
    <property type="entry name" value="AD-003 - RELATED"/>
    <property type="match status" value="1"/>
</dbReference>
<evidence type="ECO:0000256" key="3">
    <source>
        <dbReference type="ARBA" id="ARBA00022679"/>
    </source>
</evidence>
<dbReference type="GO" id="GO:0005737">
    <property type="term" value="C:cytoplasm"/>
    <property type="evidence" value="ECO:0007669"/>
    <property type="project" value="TreeGrafter"/>
</dbReference>
<dbReference type="FunCoup" id="D3BTD2">
    <property type="interactions" value="574"/>
</dbReference>
<dbReference type="SUPFAM" id="SSF53335">
    <property type="entry name" value="S-adenosyl-L-methionine-dependent methyltransferases"/>
    <property type="match status" value="1"/>
</dbReference>
<evidence type="ECO:0000256" key="6">
    <source>
        <dbReference type="ARBA" id="ARBA00039449"/>
    </source>
</evidence>
<gene>
    <name evidence="12" type="ORF">PPL_11426</name>
</gene>
<dbReference type="Pfam" id="PF05891">
    <property type="entry name" value="Methyltransf_PK"/>
    <property type="match status" value="2"/>
</dbReference>
<comment type="catalytic activity">
    <reaction evidence="9">
        <text>N-terminal L-prolyl-L-prolyl-L-lysyl-[protein] + 2 S-adenosyl-L-methionine = N-terminal N,N-dimethyl-L-prolyl-L-prolyl-L-lysyl-[protein] + 2 S-adenosyl-L-homocysteine + 2 H(+)</text>
        <dbReference type="Rhea" id="RHEA:54736"/>
        <dbReference type="Rhea" id="RHEA-COMP:13787"/>
        <dbReference type="Rhea" id="RHEA-COMP:13974"/>
        <dbReference type="ChEBI" id="CHEBI:15378"/>
        <dbReference type="ChEBI" id="CHEBI:57856"/>
        <dbReference type="ChEBI" id="CHEBI:59789"/>
        <dbReference type="ChEBI" id="CHEBI:138059"/>
        <dbReference type="ChEBI" id="CHEBI:138318"/>
        <dbReference type="EC" id="2.1.1.244"/>
    </reaction>
</comment>
<dbReference type="InterPro" id="IPR008576">
    <property type="entry name" value="MeTrfase_NTM1"/>
</dbReference>
<evidence type="ECO:0000256" key="2">
    <source>
        <dbReference type="ARBA" id="ARBA00022603"/>
    </source>
</evidence>
<keyword evidence="3" id="KW-0808">Transferase</keyword>
<dbReference type="InterPro" id="IPR029063">
    <property type="entry name" value="SAM-dependent_MTases_sf"/>
</dbReference>
<dbReference type="EMBL" id="ADBJ01000056">
    <property type="protein sequence ID" value="EFA75349.1"/>
    <property type="molecule type" value="Genomic_DNA"/>
</dbReference>
<evidence type="ECO:0000256" key="8">
    <source>
        <dbReference type="ARBA" id="ARBA00047306"/>
    </source>
</evidence>
<accession>D3BTD2</accession>
<proteinExistence type="inferred from homology"/>
<comment type="catalytic activity">
    <reaction evidence="8">
        <text>N-terminal L-seryl-L-prolyl-L-lysyl-[protein] + 3 S-adenosyl-L-methionine = N-terminal N,N,N-trimethyl-L-seryl-L-prolyl-L-lysyl-[protein] + 3 S-adenosyl-L-homocysteine + 3 H(+)</text>
        <dbReference type="Rhea" id="RHEA:54724"/>
        <dbReference type="Rhea" id="RHEA-COMP:13789"/>
        <dbReference type="Rhea" id="RHEA-COMP:13973"/>
        <dbReference type="ChEBI" id="CHEBI:15378"/>
        <dbReference type="ChEBI" id="CHEBI:57856"/>
        <dbReference type="ChEBI" id="CHEBI:59789"/>
        <dbReference type="ChEBI" id="CHEBI:138061"/>
        <dbReference type="ChEBI" id="CHEBI:138317"/>
        <dbReference type="EC" id="2.1.1.244"/>
    </reaction>
</comment>
<evidence type="ECO:0000256" key="4">
    <source>
        <dbReference type="ARBA" id="ARBA00022691"/>
    </source>
</evidence>
<dbReference type="GO" id="GO:0071885">
    <property type="term" value="F:N-terminal protein N-methyltransferase activity"/>
    <property type="evidence" value="ECO:0007669"/>
    <property type="project" value="UniProtKB-EC"/>
</dbReference>
<dbReference type="Gene3D" id="3.40.50.150">
    <property type="entry name" value="Vaccinia Virus protein VP39"/>
    <property type="match status" value="2"/>
</dbReference>
<evidence type="ECO:0000256" key="5">
    <source>
        <dbReference type="ARBA" id="ARBA00039112"/>
    </source>
</evidence>
<comment type="catalytic activity">
    <reaction evidence="10">
        <text>N-terminal L-alanyl-L-prolyl-L-lysyl-[protein] + 3 S-adenosyl-L-methionine = N-terminal N,N,N-trimethyl-L-alanyl-L-prolyl-L-lysyl-[protein] + 3 S-adenosyl-L-homocysteine + 3 H(+)</text>
        <dbReference type="Rhea" id="RHEA:54712"/>
        <dbReference type="Rhea" id="RHEA-COMP:13785"/>
        <dbReference type="Rhea" id="RHEA-COMP:13971"/>
        <dbReference type="ChEBI" id="CHEBI:15378"/>
        <dbReference type="ChEBI" id="CHEBI:57856"/>
        <dbReference type="ChEBI" id="CHEBI:59789"/>
        <dbReference type="ChEBI" id="CHEBI:138057"/>
        <dbReference type="ChEBI" id="CHEBI:138315"/>
        <dbReference type="EC" id="2.1.1.244"/>
    </reaction>
</comment>
<evidence type="ECO:0000256" key="9">
    <source>
        <dbReference type="ARBA" id="ARBA00047885"/>
    </source>
</evidence>
<keyword evidence="2" id="KW-0489">Methyltransferase</keyword>
<dbReference type="EC" id="2.1.1.244" evidence="5"/>
<dbReference type="GO" id="GO:0032259">
    <property type="term" value="P:methylation"/>
    <property type="evidence" value="ECO:0007669"/>
    <property type="project" value="UniProtKB-KW"/>
</dbReference>
<dbReference type="PANTHER" id="PTHR12753:SF0">
    <property type="entry name" value="ALPHA N-TERMINAL PROTEIN METHYLTRANSFERASE 1"/>
    <property type="match status" value="1"/>
</dbReference>
<keyword evidence="13" id="KW-1185">Reference proteome</keyword>
<dbReference type="Proteomes" id="UP000001396">
    <property type="component" value="Unassembled WGS sequence"/>
</dbReference>
<dbReference type="GeneID" id="31366894"/>
<dbReference type="InParanoid" id="D3BTD2"/>
<dbReference type="OMA" id="PVRMYCL"/>
<evidence type="ECO:0000256" key="1">
    <source>
        <dbReference type="ARBA" id="ARBA00009059"/>
    </source>
</evidence>
<comment type="caution">
    <text evidence="12">The sequence shown here is derived from an EMBL/GenBank/DDBJ whole genome shotgun (WGS) entry which is preliminary data.</text>
</comment>
<comment type="similarity">
    <text evidence="1">Belongs to the methyltransferase superfamily. NTM1 family.</text>
</comment>